<reference evidence="3 4" key="1">
    <citation type="submission" date="2018-12" db="EMBL/GenBank/DDBJ databases">
        <title>Complete genome sequence of Flaviflexus salsibiostraticola KCTC 33148.</title>
        <authorList>
            <person name="Bae J.-W."/>
        </authorList>
    </citation>
    <scope>NUCLEOTIDE SEQUENCE [LARGE SCALE GENOMIC DNA]</scope>
    <source>
        <strain evidence="3 4">KCTC 33148</strain>
    </source>
</reference>
<dbReference type="InterPro" id="IPR000086">
    <property type="entry name" value="NUDIX_hydrolase_dom"/>
</dbReference>
<dbReference type="PANTHER" id="PTHR43736:SF1">
    <property type="entry name" value="DIHYDRONEOPTERIN TRIPHOSPHATE DIPHOSPHATASE"/>
    <property type="match status" value="1"/>
</dbReference>
<dbReference type="PANTHER" id="PTHR43736">
    <property type="entry name" value="ADP-RIBOSE PYROPHOSPHATASE"/>
    <property type="match status" value="1"/>
</dbReference>
<comment type="similarity">
    <text evidence="1">Belongs to the Nudix hydrolase family.</text>
</comment>
<dbReference type="PROSITE" id="PS51462">
    <property type="entry name" value="NUDIX"/>
    <property type="match status" value="1"/>
</dbReference>
<evidence type="ECO:0000259" key="2">
    <source>
        <dbReference type="PROSITE" id="PS51462"/>
    </source>
</evidence>
<dbReference type="SUPFAM" id="SSF55811">
    <property type="entry name" value="Nudix"/>
    <property type="match status" value="1"/>
</dbReference>
<dbReference type="AlphaFoldDB" id="A0A3Q8WVR4"/>
<organism evidence="3 4">
    <name type="scientific">Flaviflexus salsibiostraticola</name>
    <dbReference type="NCBI Taxonomy" id="1282737"/>
    <lineage>
        <taxon>Bacteria</taxon>
        <taxon>Bacillati</taxon>
        <taxon>Actinomycetota</taxon>
        <taxon>Actinomycetes</taxon>
        <taxon>Actinomycetales</taxon>
        <taxon>Actinomycetaceae</taxon>
        <taxon>Flaviflexus</taxon>
    </lineage>
</organism>
<dbReference type="CDD" id="cd03674">
    <property type="entry name" value="NUDIX_Hydrolase"/>
    <property type="match status" value="1"/>
</dbReference>
<dbReference type="Pfam" id="PF00293">
    <property type="entry name" value="NUDIX"/>
    <property type="match status" value="1"/>
</dbReference>
<name>A0A3Q8WVR4_9ACTO</name>
<accession>A0A3Q8WVR4</accession>
<feature type="domain" description="Nudix hydrolase" evidence="2">
    <location>
        <begin position="8"/>
        <end position="140"/>
    </location>
</feature>
<dbReference type="Proteomes" id="UP000270021">
    <property type="component" value="Chromosome"/>
</dbReference>
<evidence type="ECO:0000256" key="1">
    <source>
        <dbReference type="ARBA" id="ARBA00005582"/>
    </source>
</evidence>
<sequence length="146" mass="16190">MLWKGLADHHITASCFVLSPDLDQILLTHHRKGQFWVQFGGHLEPADQSLEAAALREAREESGIDTLRLIGGVADLDRHDLHGGFTCRTHWDIGFTALADPLTPIAVSDESEDVAWWPIADLPEGATADLPRRIDRAVASLRRHTD</sequence>
<keyword evidence="4" id="KW-1185">Reference proteome</keyword>
<dbReference type="KEGG" id="fsl:EJO69_02680"/>
<evidence type="ECO:0000313" key="3">
    <source>
        <dbReference type="EMBL" id="AZN31025.1"/>
    </source>
</evidence>
<dbReference type="OrthoDB" id="129709at2"/>
<dbReference type="Gene3D" id="3.90.79.10">
    <property type="entry name" value="Nucleoside Triphosphate Pyrophosphohydrolase"/>
    <property type="match status" value="1"/>
</dbReference>
<dbReference type="EMBL" id="CP034438">
    <property type="protein sequence ID" value="AZN31025.1"/>
    <property type="molecule type" value="Genomic_DNA"/>
</dbReference>
<proteinExistence type="inferred from homology"/>
<gene>
    <name evidence="3" type="ORF">EJO69_02680</name>
</gene>
<dbReference type="InterPro" id="IPR015797">
    <property type="entry name" value="NUDIX_hydrolase-like_dom_sf"/>
</dbReference>
<protein>
    <submittedName>
        <fullName evidence="3">NUDIX domain-containing protein</fullName>
    </submittedName>
</protein>
<evidence type="ECO:0000313" key="4">
    <source>
        <dbReference type="Proteomes" id="UP000270021"/>
    </source>
</evidence>